<evidence type="ECO:0000313" key="2">
    <source>
        <dbReference type="Proteomes" id="UP000247702"/>
    </source>
</evidence>
<dbReference type="EMBL" id="BEXD01000025">
    <property type="protein sequence ID" value="GBB83472.1"/>
    <property type="molecule type" value="Genomic_DNA"/>
</dbReference>
<proteinExistence type="predicted"/>
<comment type="caution">
    <text evidence="1">The sequence shown here is derived from an EMBL/GenBank/DDBJ whole genome shotgun (WGS) entry which is preliminary data.</text>
</comment>
<name>A0A2Z6Q5I3_9GLOM</name>
<gene>
    <name evidence="1" type="ORF">RclHR1_01020013</name>
</gene>
<dbReference type="AlphaFoldDB" id="A0A2Z6Q5I3"/>
<reference evidence="1 2" key="1">
    <citation type="submission" date="2017-11" db="EMBL/GenBank/DDBJ databases">
        <title>The genome of Rhizophagus clarus HR1 reveals common genetic basis of auxotrophy among arbuscular mycorrhizal fungi.</title>
        <authorList>
            <person name="Kobayashi Y."/>
        </authorList>
    </citation>
    <scope>NUCLEOTIDE SEQUENCE [LARGE SCALE GENOMIC DNA]</scope>
    <source>
        <strain evidence="1 2">HR1</strain>
    </source>
</reference>
<protein>
    <submittedName>
        <fullName evidence="1">Uncharacterized protein</fullName>
    </submittedName>
</protein>
<dbReference type="Proteomes" id="UP000247702">
    <property type="component" value="Unassembled WGS sequence"/>
</dbReference>
<sequence>MHTVKCSIEYVEKRPLYKVCFGVNFTRKVQSWKSSTDTTGKSLMKLKKWVKIGTSQTKKIKEKCLHRKILGLSQCVLDIVEKEKSNTFHPDDQIRFKQIKFETSEDLYNINFGTLDKIKEVKKIETIVKSIDKGHISREAYQSLARIEDLLREEAVYDIHQKINAEMKKKVPTTLVELLQPTVFKSIIEEPDITDSAVILNMLKSIKKKDQHRIADILNCILPLYIEEGILIPKRSTLNIQISGDGCNMRRKLKHVMIIMTLLNDLNSLQKPDNHHTLVLFPNAETYESLKNALTPLISDLCTLKERGFK</sequence>
<organism evidence="1 2">
    <name type="scientific">Rhizophagus clarus</name>
    <dbReference type="NCBI Taxonomy" id="94130"/>
    <lineage>
        <taxon>Eukaryota</taxon>
        <taxon>Fungi</taxon>
        <taxon>Fungi incertae sedis</taxon>
        <taxon>Mucoromycota</taxon>
        <taxon>Glomeromycotina</taxon>
        <taxon>Glomeromycetes</taxon>
        <taxon>Glomerales</taxon>
        <taxon>Glomeraceae</taxon>
        <taxon>Rhizophagus</taxon>
    </lineage>
</organism>
<evidence type="ECO:0000313" key="1">
    <source>
        <dbReference type="EMBL" id="GBB83472.1"/>
    </source>
</evidence>
<keyword evidence="2" id="KW-1185">Reference proteome</keyword>
<accession>A0A2Z6Q5I3</accession>